<proteinExistence type="predicted"/>
<evidence type="ECO:0000313" key="2">
    <source>
        <dbReference type="Proteomes" id="UP000199400"/>
    </source>
</evidence>
<evidence type="ECO:0000313" key="1">
    <source>
        <dbReference type="EMBL" id="SFE10294.1"/>
    </source>
</evidence>
<accession>A0A1I1XSP8</accession>
<name>A0A1I1XSP8_9BACT</name>
<organism evidence="1 2">
    <name type="scientific">Nannocystis exedens</name>
    <dbReference type="NCBI Taxonomy" id="54"/>
    <lineage>
        <taxon>Bacteria</taxon>
        <taxon>Pseudomonadati</taxon>
        <taxon>Myxococcota</taxon>
        <taxon>Polyangia</taxon>
        <taxon>Nannocystales</taxon>
        <taxon>Nannocystaceae</taxon>
        <taxon>Nannocystis</taxon>
    </lineage>
</organism>
<protein>
    <submittedName>
        <fullName evidence="1">Uncharacterized protein</fullName>
    </submittedName>
</protein>
<dbReference type="Proteomes" id="UP000199400">
    <property type="component" value="Unassembled WGS sequence"/>
</dbReference>
<gene>
    <name evidence="1" type="ORF">SAMN02745121_03047</name>
</gene>
<keyword evidence="2" id="KW-1185">Reference proteome</keyword>
<dbReference type="STRING" id="54.SAMN02745121_03047"/>
<reference evidence="2" key="1">
    <citation type="submission" date="2016-10" db="EMBL/GenBank/DDBJ databases">
        <authorList>
            <person name="Varghese N."/>
            <person name="Submissions S."/>
        </authorList>
    </citation>
    <scope>NUCLEOTIDE SEQUENCE [LARGE SCALE GENOMIC DNA]</scope>
    <source>
        <strain evidence="2">ATCC 25963</strain>
    </source>
</reference>
<dbReference type="EMBL" id="FOMX01000008">
    <property type="protein sequence ID" value="SFE10294.1"/>
    <property type="molecule type" value="Genomic_DNA"/>
</dbReference>
<dbReference type="AlphaFoldDB" id="A0A1I1XSP8"/>
<dbReference type="RefSeq" id="WP_096331104.1">
    <property type="nucleotide sequence ID" value="NZ_FOMX01000008.1"/>
</dbReference>
<sequence length="147" mass="16491">MNTDAAPQPKIRWKASGLAMSNRDGKVDMGGTVHVVRQDDGRYTVKFGHKVRAVDLDDLETAKRWASERVATWVSEAIAARKAQEEDTARWFAEEKARQDRRKRVVSELQALGVLARAEPGCIVLDTYVAEDLAERLRESTRQGAQP</sequence>